<dbReference type="Gene3D" id="4.10.830.10">
    <property type="entry name" value="30s Ribosomal Protein S14, Chain N"/>
    <property type="match status" value="1"/>
</dbReference>
<comment type="caution">
    <text evidence="7">The sequence shown here is derived from an EMBL/GenBank/DDBJ whole genome shotgun (WGS) entry which is preliminary data.</text>
</comment>
<keyword evidence="4" id="KW-0694">RNA-binding</keyword>
<dbReference type="GO" id="GO:0005840">
    <property type="term" value="C:ribosome"/>
    <property type="evidence" value="ECO:0007669"/>
    <property type="project" value="UniProtKB-KW"/>
</dbReference>
<dbReference type="Pfam" id="PF00253">
    <property type="entry name" value="Ribosomal_S14"/>
    <property type="match status" value="1"/>
</dbReference>
<proteinExistence type="predicted"/>
<keyword evidence="5 7" id="KW-0689">Ribosomal protein</keyword>
<dbReference type="InterPro" id="IPR001209">
    <property type="entry name" value="Ribosomal_uS14"/>
</dbReference>
<evidence type="ECO:0000256" key="3">
    <source>
        <dbReference type="ARBA" id="ARBA00022833"/>
    </source>
</evidence>
<keyword evidence="1" id="KW-0479">Metal-binding</keyword>
<keyword evidence="6" id="KW-0687">Ribonucleoprotein</keyword>
<keyword evidence="2" id="KW-0699">rRNA-binding</keyword>
<evidence type="ECO:0000256" key="5">
    <source>
        <dbReference type="ARBA" id="ARBA00022980"/>
    </source>
</evidence>
<name>A0A9D1PA90_9FIRM</name>
<organism evidence="7 8">
    <name type="scientific">Candidatus Blautia stercorigallinarum</name>
    <dbReference type="NCBI Taxonomy" id="2838501"/>
    <lineage>
        <taxon>Bacteria</taxon>
        <taxon>Bacillati</taxon>
        <taxon>Bacillota</taxon>
        <taxon>Clostridia</taxon>
        <taxon>Lachnospirales</taxon>
        <taxon>Lachnospiraceae</taxon>
        <taxon>Blautia</taxon>
    </lineage>
</organism>
<dbReference type="NCBIfam" id="NF005974">
    <property type="entry name" value="PRK08061.1"/>
    <property type="match status" value="1"/>
</dbReference>
<dbReference type="EMBL" id="DXIQ01000003">
    <property type="protein sequence ID" value="HIV37519.1"/>
    <property type="molecule type" value="Genomic_DNA"/>
</dbReference>
<accession>A0A9D1PA90</accession>
<evidence type="ECO:0000256" key="6">
    <source>
        <dbReference type="ARBA" id="ARBA00023274"/>
    </source>
</evidence>
<reference evidence="7" key="2">
    <citation type="submission" date="2021-04" db="EMBL/GenBank/DDBJ databases">
        <authorList>
            <person name="Gilroy R."/>
        </authorList>
    </citation>
    <scope>NUCLEOTIDE SEQUENCE</scope>
    <source>
        <strain evidence="7">CHK195-9823</strain>
    </source>
</reference>
<dbReference type="InterPro" id="IPR043140">
    <property type="entry name" value="Ribosomal_uS14_sf"/>
</dbReference>
<dbReference type="SUPFAM" id="SSF57716">
    <property type="entry name" value="Glucocorticoid receptor-like (DNA-binding domain)"/>
    <property type="match status" value="1"/>
</dbReference>
<dbReference type="GO" id="GO:0019843">
    <property type="term" value="F:rRNA binding"/>
    <property type="evidence" value="ECO:0007669"/>
    <property type="project" value="UniProtKB-KW"/>
</dbReference>
<keyword evidence="3" id="KW-0862">Zinc</keyword>
<evidence type="ECO:0000313" key="7">
    <source>
        <dbReference type="EMBL" id="HIV37519.1"/>
    </source>
</evidence>
<dbReference type="GO" id="GO:0046872">
    <property type="term" value="F:metal ion binding"/>
    <property type="evidence" value="ECO:0007669"/>
    <property type="project" value="UniProtKB-KW"/>
</dbReference>
<reference evidence="7" key="1">
    <citation type="journal article" date="2021" name="PeerJ">
        <title>Extensive microbial diversity within the chicken gut microbiome revealed by metagenomics and culture.</title>
        <authorList>
            <person name="Gilroy R."/>
            <person name="Ravi A."/>
            <person name="Getino M."/>
            <person name="Pursley I."/>
            <person name="Horton D.L."/>
            <person name="Alikhan N.F."/>
            <person name="Baker D."/>
            <person name="Gharbi K."/>
            <person name="Hall N."/>
            <person name="Watson M."/>
            <person name="Adriaenssens E.M."/>
            <person name="Foster-Nyarko E."/>
            <person name="Jarju S."/>
            <person name="Secka A."/>
            <person name="Antonio M."/>
            <person name="Oren A."/>
            <person name="Chaudhuri R.R."/>
            <person name="La Ragione R."/>
            <person name="Hildebrand F."/>
            <person name="Pallen M.J."/>
        </authorList>
    </citation>
    <scope>NUCLEOTIDE SEQUENCE</scope>
    <source>
        <strain evidence="7">CHK195-9823</strain>
    </source>
</reference>
<sequence>MAKTAMKVKQQRKQKFSTREYSRCRICGRPHAYLRKYGICRICFRELAYKGQIP</sequence>
<dbReference type="AlphaFoldDB" id="A0A9D1PA90"/>
<evidence type="ECO:0000256" key="1">
    <source>
        <dbReference type="ARBA" id="ARBA00022723"/>
    </source>
</evidence>
<dbReference type="GO" id="GO:0006412">
    <property type="term" value="P:translation"/>
    <property type="evidence" value="ECO:0007669"/>
    <property type="project" value="InterPro"/>
</dbReference>
<protein>
    <submittedName>
        <fullName evidence="7">Type Z 30S ribosomal protein S14</fullName>
    </submittedName>
</protein>
<gene>
    <name evidence="7" type="ORF">H9747_00735</name>
</gene>
<evidence type="ECO:0000256" key="4">
    <source>
        <dbReference type="ARBA" id="ARBA00022884"/>
    </source>
</evidence>
<dbReference type="GO" id="GO:1990904">
    <property type="term" value="C:ribonucleoprotein complex"/>
    <property type="evidence" value="ECO:0007669"/>
    <property type="project" value="UniProtKB-KW"/>
</dbReference>
<dbReference type="Proteomes" id="UP000886814">
    <property type="component" value="Unassembled WGS sequence"/>
</dbReference>
<feature type="non-terminal residue" evidence="7">
    <location>
        <position position="54"/>
    </location>
</feature>
<dbReference type="InterPro" id="IPR023053">
    <property type="entry name" value="Ribosomal_uS14_bact"/>
</dbReference>
<evidence type="ECO:0000256" key="2">
    <source>
        <dbReference type="ARBA" id="ARBA00022730"/>
    </source>
</evidence>
<dbReference type="GO" id="GO:0003735">
    <property type="term" value="F:structural constituent of ribosome"/>
    <property type="evidence" value="ECO:0007669"/>
    <property type="project" value="InterPro"/>
</dbReference>
<evidence type="ECO:0000313" key="8">
    <source>
        <dbReference type="Proteomes" id="UP000886814"/>
    </source>
</evidence>